<organism evidence="2 3">
    <name type="scientific">Candida maltosa (strain Xu316)</name>
    <name type="common">Yeast</name>
    <dbReference type="NCBI Taxonomy" id="1245528"/>
    <lineage>
        <taxon>Eukaryota</taxon>
        <taxon>Fungi</taxon>
        <taxon>Dikarya</taxon>
        <taxon>Ascomycota</taxon>
        <taxon>Saccharomycotina</taxon>
        <taxon>Pichiomycetes</taxon>
        <taxon>Debaryomycetaceae</taxon>
        <taxon>Candida/Lodderomyces clade</taxon>
        <taxon>Candida</taxon>
    </lineage>
</organism>
<evidence type="ECO:0000259" key="1">
    <source>
        <dbReference type="PROSITE" id="PS00028"/>
    </source>
</evidence>
<sequence>MQPFSSSASSFFETPKIPVELAESLLNFIDNKFYKVSHPQDEEEKQLESSATSPIRRSTRLCKQPRIRKIKSVTTKPLITSETTQEVYLNYNSSNTPKYVGKFRNELIGGHLKRKCMACSANYSDLKGFNRHYERKHLG</sequence>
<reference evidence="2 3" key="1">
    <citation type="submission" date="2013-02" db="EMBL/GenBank/DDBJ databases">
        <title>Genome sequence of Candida maltosa Xu316, a potential industrial strain for xylitol and ethanol production.</title>
        <authorList>
            <person name="Yu J."/>
            <person name="Wang Q."/>
            <person name="Geng X."/>
            <person name="Bao W."/>
            <person name="He P."/>
            <person name="Cai J."/>
        </authorList>
    </citation>
    <scope>NUCLEOTIDE SEQUENCE [LARGE SCALE GENOMIC DNA]</scope>
    <source>
        <strain evidence="3">Xu316</strain>
    </source>
</reference>
<keyword evidence="3" id="KW-1185">Reference proteome</keyword>
<dbReference type="EMBL" id="AOGT01000699">
    <property type="protein sequence ID" value="EMG49355.1"/>
    <property type="molecule type" value="Genomic_DNA"/>
</dbReference>
<evidence type="ECO:0000313" key="2">
    <source>
        <dbReference type="EMBL" id="EMG49355.1"/>
    </source>
</evidence>
<gene>
    <name evidence="2" type="ORF">G210_5885</name>
</gene>
<dbReference type="Proteomes" id="UP000011777">
    <property type="component" value="Unassembled WGS sequence"/>
</dbReference>
<protein>
    <recommendedName>
        <fullName evidence="1">C2H2-type domain-containing protein</fullName>
    </recommendedName>
</protein>
<evidence type="ECO:0000313" key="3">
    <source>
        <dbReference type="Proteomes" id="UP000011777"/>
    </source>
</evidence>
<dbReference type="InterPro" id="IPR013087">
    <property type="entry name" value="Znf_C2H2_type"/>
</dbReference>
<dbReference type="eggNOG" id="ENOG502RQKF">
    <property type="taxonomic scope" value="Eukaryota"/>
</dbReference>
<dbReference type="OrthoDB" id="4026141at2759"/>
<dbReference type="HOGENOM" id="CLU_1844814_0_0_1"/>
<dbReference type="PROSITE" id="PS00028">
    <property type="entry name" value="ZINC_FINGER_C2H2_1"/>
    <property type="match status" value="1"/>
</dbReference>
<proteinExistence type="predicted"/>
<feature type="domain" description="C2H2-type" evidence="1">
    <location>
        <begin position="116"/>
        <end position="137"/>
    </location>
</feature>
<accession>M3K253</accession>
<dbReference type="AlphaFoldDB" id="M3K253"/>
<comment type="caution">
    <text evidence="2">The sequence shown here is derived from an EMBL/GenBank/DDBJ whole genome shotgun (WGS) entry which is preliminary data.</text>
</comment>
<name>M3K253_CANMX</name>